<dbReference type="GO" id="GO:0006780">
    <property type="term" value="P:uroporphyrinogen III biosynthetic process"/>
    <property type="evidence" value="ECO:0007669"/>
    <property type="project" value="InterPro"/>
</dbReference>
<dbReference type="GeneID" id="66112418"/>
<dbReference type="GO" id="GO:0004852">
    <property type="term" value="F:uroporphyrinogen-III synthase activity"/>
    <property type="evidence" value="ECO:0007669"/>
    <property type="project" value="InterPro"/>
</dbReference>
<dbReference type="InterPro" id="IPR003754">
    <property type="entry name" value="4pyrrol_synth_uPrphyn_synth"/>
</dbReference>
<evidence type="ECO:0000259" key="1">
    <source>
        <dbReference type="Pfam" id="PF02602"/>
    </source>
</evidence>
<name>A0A9P8AT36_9AGAR</name>
<dbReference type="RefSeq" id="XP_043040533.1">
    <property type="nucleotide sequence ID" value="XM_043190121.1"/>
</dbReference>
<dbReference type="CDD" id="cd06578">
    <property type="entry name" value="HemD"/>
    <property type="match status" value="1"/>
</dbReference>
<dbReference type="Proteomes" id="UP000812287">
    <property type="component" value="Unassembled WGS sequence"/>
</dbReference>
<dbReference type="GO" id="GO:0005829">
    <property type="term" value="C:cytosol"/>
    <property type="evidence" value="ECO:0007669"/>
    <property type="project" value="TreeGrafter"/>
</dbReference>
<organism evidence="2 3">
    <name type="scientific">Guyanagaster necrorhizus</name>
    <dbReference type="NCBI Taxonomy" id="856835"/>
    <lineage>
        <taxon>Eukaryota</taxon>
        <taxon>Fungi</taxon>
        <taxon>Dikarya</taxon>
        <taxon>Basidiomycota</taxon>
        <taxon>Agaricomycotina</taxon>
        <taxon>Agaricomycetes</taxon>
        <taxon>Agaricomycetidae</taxon>
        <taxon>Agaricales</taxon>
        <taxon>Marasmiineae</taxon>
        <taxon>Physalacriaceae</taxon>
        <taxon>Guyanagaster</taxon>
    </lineage>
</organism>
<proteinExistence type="predicted"/>
<dbReference type="PANTHER" id="PTHR12390">
    <property type="entry name" value="UROPORPHYRINOGEN III SYNTHASE"/>
    <property type="match status" value="1"/>
</dbReference>
<evidence type="ECO:0000313" key="2">
    <source>
        <dbReference type="EMBL" id="KAG7447033.1"/>
    </source>
</evidence>
<keyword evidence="3" id="KW-1185">Reference proteome</keyword>
<comment type="caution">
    <text evidence="2">The sequence shown here is derived from an EMBL/GenBank/DDBJ whole genome shotgun (WGS) entry which is preliminary data.</text>
</comment>
<dbReference type="Pfam" id="PF02602">
    <property type="entry name" value="HEM4"/>
    <property type="match status" value="1"/>
</dbReference>
<dbReference type="OrthoDB" id="5595751at2759"/>
<dbReference type="Gene3D" id="3.40.50.10090">
    <property type="match status" value="2"/>
</dbReference>
<accession>A0A9P8AT36</accession>
<dbReference type="AlphaFoldDB" id="A0A9P8AT36"/>
<dbReference type="SUPFAM" id="SSF69618">
    <property type="entry name" value="HemD-like"/>
    <property type="match status" value="1"/>
</dbReference>
<protein>
    <submittedName>
        <fullName evidence="2">Tetrapyrrole biosynthesis, uroporphyrinogen III synthase</fullName>
    </submittedName>
</protein>
<dbReference type="PANTHER" id="PTHR12390:SF0">
    <property type="entry name" value="UROPORPHYRINOGEN-III SYNTHASE"/>
    <property type="match status" value="1"/>
</dbReference>
<sequence>MLPFSPLTMMTSKANVLLLREPMPSSDSGQDRYEAILTAANYMPFSIPVLETVLTNINELASVTAQGNFDGVVMTSARSCEAWYKANGAAKNECPFYVVGKATASTLRCTIPNADIRGECSGTAEQLANFILAERPRPTKLLCLTGDKNRDTLSSILGAAGVSLHSLKVYETQGSSTFSQCLKEIVPERPATPWWIVFFAPSAAEFVLPFVKEGFDLDLVKIAVIGPTTGTFLRETVKLRVDAVPTKPSPEELVRVIVSVDAAC</sequence>
<dbReference type="EMBL" id="MU250533">
    <property type="protein sequence ID" value="KAG7447033.1"/>
    <property type="molecule type" value="Genomic_DNA"/>
</dbReference>
<dbReference type="InterPro" id="IPR036108">
    <property type="entry name" value="4pyrrol_syn_uPrphyn_synt_sf"/>
</dbReference>
<dbReference type="InterPro" id="IPR039793">
    <property type="entry name" value="UROS/Hem4"/>
</dbReference>
<reference evidence="2" key="1">
    <citation type="submission" date="2020-11" db="EMBL/GenBank/DDBJ databases">
        <title>Adaptations for nitrogen fixation in a non-lichenized fungal sporocarp promotes dispersal by wood-feeding termites.</title>
        <authorList>
            <consortium name="DOE Joint Genome Institute"/>
            <person name="Koch R.A."/>
            <person name="Yoon G."/>
            <person name="Arayal U."/>
            <person name="Lail K."/>
            <person name="Amirebrahimi M."/>
            <person name="Labutti K."/>
            <person name="Lipzen A."/>
            <person name="Riley R."/>
            <person name="Barry K."/>
            <person name="Henrissat B."/>
            <person name="Grigoriev I.V."/>
            <person name="Herr J.R."/>
            <person name="Aime M.C."/>
        </authorList>
    </citation>
    <scope>NUCLEOTIDE SEQUENCE</scope>
    <source>
        <strain evidence="2">MCA 3950</strain>
    </source>
</reference>
<feature type="domain" description="Tetrapyrrole biosynthesis uroporphyrinogen III synthase" evidence="1">
    <location>
        <begin position="32"/>
        <end position="254"/>
    </location>
</feature>
<evidence type="ECO:0000313" key="3">
    <source>
        <dbReference type="Proteomes" id="UP000812287"/>
    </source>
</evidence>
<gene>
    <name evidence="2" type="ORF">BT62DRAFT_98869</name>
</gene>